<evidence type="ECO:0000256" key="2">
    <source>
        <dbReference type="ARBA" id="ARBA00022801"/>
    </source>
</evidence>
<dbReference type="PANTHER" id="PTHR42988">
    <property type="entry name" value="PHOSPHOHYDROLASE"/>
    <property type="match status" value="1"/>
</dbReference>
<dbReference type="PANTHER" id="PTHR42988:SF2">
    <property type="entry name" value="CYCLIC NUCLEOTIDE PHOSPHODIESTERASE CBUA0032-RELATED"/>
    <property type="match status" value="1"/>
</dbReference>
<comment type="caution">
    <text evidence="6">The sequence shown here is derived from an EMBL/GenBank/DDBJ whole genome shotgun (WGS) entry which is preliminary data.</text>
</comment>
<evidence type="ECO:0000256" key="1">
    <source>
        <dbReference type="ARBA" id="ARBA00022723"/>
    </source>
</evidence>
<dbReference type="InterPro" id="IPR029052">
    <property type="entry name" value="Metallo-depent_PP-like"/>
</dbReference>
<keyword evidence="2" id="KW-0378">Hydrolase</keyword>
<comment type="similarity">
    <text evidence="4">Belongs to the cyclic nucleotide phosphodiesterase class-III family.</text>
</comment>
<dbReference type="RefSeq" id="WP_227320853.1">
    <property type="nucleotide sequence ID" value="NZ_JAESVB010000003.1"/>
</dbReference>
<dbReference type="InterPro" id="IPR004843">
    <property type="entry name" value="Calcineurin-like_PHP"/>
</dbReference>
<dbReference type="EMBL" id="JAESVB010000003">
    <property type="protein sequence ID" value="MCB8875183.1"/>
    <property type="molecule type" value="Genomic_DNA"/>
</dbReference>
<evidence type="ECO:0000256" key="4">
    <source>
        <dbReference type="ARBA" id="ARBA00025742"/>
    </source>
</evidence>
<sequence length="310" mass="34323">MQFSLAHLSDLHLPPPAEALSMRSRNMKSFLAKLSWHRKRKRIHTWRPAAALLADIAAHAPDHIALTGDLTNFGEPAEFLAARRYLQQMGSPNDLSVVPGNHDVTIPLPWQDSLGQWRDWMCSDAKEAASGAEGFPFLRRRGDVAIIGVNSAVLTPIFYAGGAVGDAQRQRLADLLELTGRQGLFRIVLIHHPPTMSRGGRRKALRDRAALRDVLARHGAELVLSGHHHITRLAGVKGPVTAIPSLGVPAALASTVHPEWAGWHLHRIERTPAGWHLTSTLRRYNPISNVFEPAGDWRFTLPVRTDAMPW</sequence>
<evidence type="ECO:0000313" key="7">
    <source>
        <dbReference type="Proteomes" id="UP000708298"/>
    </source>
</evidence>
<proteinExistence type="inferred from homology"/>
<evidence type="ECO:0000313" key="6">
    <source>
        <dbReference type="EMBL" id="MCB8875183.1"/>
    </source>
</evidence>
<organism evidence="6 7">
    <name type="scientific">Acidisoma silvae</name>
    <dbReference type="NCBI Taxonomy" id="2802396"/>
    <lineage>
        <taxon>Bacteria</taxon>
        <taxon>Pseudomonadati</taxon>
        <taxon>Pseudomonadota</taxon>
        <taxon>Alphaproteobacteria</taxon>
        <taxon>Acetobacterales</taxon>
        <taxon>Acidocellaceae</taxon>
        <taxon>Acidisoma</taxon>
    </lineage>
</organism>
<dbReference type="Gene3D" id="3.60.21.10">
    <property type="match status" value="1"/>
</dbReference>
<dbReference type="InterPro" id="IPR050884">
    <property type="entry name" value="CNP_phosphodiesterase-III"/>
</dbReference>
<dbReference type="AlphaFoldDB" id="A0A963YRT7"/>
<evidence type="ECO:0000259" key="5">
    <source>
        <dbReference type="Pfam" id="PF00149"/>
    </source>
</evidence>
<protein>
    <submittedName>
        <fullName evidence="6">Metallophosphoesterase</fullName>
    </submittedName>
</protein>
<reference evidence="6" key="1">
    <citation type="journal article" date="2021" name="Microorganisms">
        <title>Acidisoma silvae sp. nov. and Acidisomacellulosilytica sp. nov., Two Acidophilic Bacteria Isolated from Decaying Wood, Hydrolyzing Cellulose and Producing Poly-3-hydroxybutyrate.</title>
        <authorList>
            <person name="Mieszkin S."/>
            <person name="Pouder E."/>
            <person name="Uroz S."/>
            <person name="Simon-Colin C."/>
            <person name="Alain K."/>
        </authorList>
    </citation>
    <scope>NUCLEOTIDE SEQUENCE</scope>
    <source>
        <strain evidence="6">HW T2.11</strain>
    </source>
</reference>
<feature type="domain" description="Calcineurin-like phosphoesterase" evidence="5">
    <location>
        <begin position="5"/>
        <end position="230"/>
    </location>
</feature>
<keyword evidence="7" id="KW-1185">Reference proteome</keyword>
<keyword evidence="3" id="KW-0408">Iron</keyword>
<name>A0A963YRT7_9PROT</name>
<reference evidence="6" key="2">
    <citation type="submission" date="2021-01" db="EMBL/GenBank/DDBJ databases">
        <authorList>
            <person name="Mieszkin S."/>
            <person name="Pouder E."/>
            <person name="Alain K."/>
        </authorList>
    </citation>
    <scope>NUCLEOTIDE SEQUENCE</scope>
    <source>
        <strain evidence="6">HW T2.11</strain>
    </source>
</reference>
<dbReference type="GO" id="GO:0046872">
    <property type="term" value="F:metal ion binding"/>
    <property type="evidence" value="ECO:0007669"/>
    <property type="project" value="UniProtKB-KW"/>
</dbReference>
<keyword evidence="1" id="KW-0479">Metal-binding</keyword>
<evidence type="ECO:0000256" key="3">
    <source>
        <dbReference type="ARBA" id="ARBA00023004"/>
    </source>
</evidence>
<dbReference type="SUPFAM" id="SSF56300">
    <property type="entry name" value="Metallo-dependent phosphatases"/>
    <property type="match status" value="1"/>
</dbReference>
<gene>
    <name evidence="6" type="ORF">ASILVAE211_08335</name>
</gene>
<dbReference type="Pfam" id="PF00149">
    <property type="entry name" value="Metallophos"/>
    <property type="match status" value="1"/>
</dbReference>
<accession>A0A963YRT7</accession>
<dbReference type="Proteomes" id="UP000708298">
    <property type="component" value="Unassembled WGS sequence"/>
</dbReference>
<dbReference type="GO" id="GO:0016787">
    <property type="term" value="F:hydrolase activity"/>
    <property type="evidence" value="ECO:0007669"/>
    <property type="project" value="UniProtKB-KW"/>
</dbReference>